<protein>
    <recommendedName>
        <fullName evidence="4">Secreted protein</fullName>
    </recommendedName>
</protein>
<proteinExistence type="predicted"/>
<organism evidence="2 3">
    <name type="scientific">Scyliorhinus torazame</name>
    <name type="common">Cloudy catshark</name>
    <name type="synonym">Catulus torazame</name>
    <dbReference type="NCBI Taxonomy" id="75743"/>
    <lineage>
        <taxon>Eukaryota</taxon>
        <taxon>Metazoa</taxon>
        <taxon>Chordata</taxon>
        <taxon>Craniata</taxon>
        <taxon>Vertebrata</taxon>
        <taxon>Chondrichthyes</taxon>
        <taxon>Elasmobranchii</taxon>
        <taxon>Galeomorphii</taxon>
        <taxon>Galeoidea</taxon>
        <taxon>Carcharhiniformes</taxon>
        <taxon>Scyliorhinidae</taxon>
        <taxon>Scyliorhinus</taxon>
    </lineage>
</organism>
<reference evidence="2 3" key="1">
    <citation type="journal article" date="2018" name="Nat. Ecol. Evol.">
        <title>Shark genomes provide insights into elasmobranch evolution and the origin of vertebrates.</title>
        <authorList>
            <person name="Hara Y"/>
            <person name="Yamaguchi K"/>
            <person name="Onimaru K"/>
            <person name="Kadota M"/>
            <person name="Koyanagi M"/>
            <person name="Keeley SD"/>
            <person name="Tatsumi K"/>
            <person name="Tanaka K"/>
            <person name="Motone F"/>
            <person name="Kageyama Y"/>
            <person name="Nozu R"/>
            <person name="Adachi N"/>
            <person name="Nishimura O"/>
            <person name="Nakagawa R"/>
            <person name="Tanegashima C"/>
            <person name="Kiyatake I"/>
            <person name="Matsumoto R"/>
            <person name="Murakumo K"/>
            <person name="Nishida K"/>
            <person name="Terakita A"/>
            <person name="Kuratani S"/>
            <person name="Sato K"/>
            <person name="Hyodo S Kuraku.S."/>
        </authorList>
    </citation>
    <scope>NUCLEOTIDE SEQUENCE [LARGE SCALE GENOMIC DNA]</scope>
</reference>
<keyword evidence="1" id="KW-0732">Signal</keyword>
<feature type="signal peptide" evidence="1">
    <location>
        <begin position="1"/>
        <end position="18"/>
    </location>
</feature>
<evidence type="ECO:0000256" key="1">
    <source>
        <dbReference type="SAM" id="SignalP"/>
    </source>
</evidence>
<gene>
    <name evidence="2" type="ORF">scyTo_0009870</name>
</gene>
<dbReference type="EMBL" id="BFAA01004140">
    <property type="protein sequence ID" value="GCB64798.1"/>
    <property type="molecule type" value="Genomic_DNA"/>
</dbReference>
<keyword evidence="3" id="KW-1185">Reference proteome</keyword>
<dbReference type="AlphaFoldDB" id="A0A401NV85"/>
<comment type="caution">
    <text evidence="2">The sequence shown here is derived from an EMBL/GenBank/DDBJ whole genome shotgun (WGS) entry which is preliminary data.</text>
</comment>
<evidence type="ECO:0000313" key="3">
    <source>
        <dbReference type="Proteomes" id="UP000288216"/>
    </source>
</evidence>
<feature type="chain" id="PRO_5019454748" description="Secreted protein" evidence="1">
    <location>
        <begin position="19"/>
        <end position="69"/>
    </location>
</feature>
<dbReference type="Proteomes" id="UP000288216">
    <property type="component" value="Unassembled WGS sequence"/>
</dbReference>
<name>A0A401NV85_SCYTO</name>
<accession>A0A401NV85</accession>
<feature type="non-terminal residue" evidence="2">
    <location>
        <position position="69"/>
    </location>
</feature>
<evidence type="ECO:0008006" key="4">
    <source>
        <dbReference type="Google" id="ProtNLM"/>
    </source>
</evidence>
<evidence type="ECO:0000313" key="2">
    <source>
        <dbReference type="EMBL" id="GCB64798.1"/>
    </source>
</evidence>
<sequence>MRSEKAAYLILVIYFVNGWSPEGKQCGTGFYHAPNMSCVGRRCFLRASREPGFCFSGAQGPGDGLGRVL</sequence>